<dbReference type="InterPro" id="IPR029016">
    <property type="entry name" value="GAF-like_dom_sf"/>
</dbReference>
<protein>
    <submittedName>
        <fullName evidence="3">Transcription regulator</fullName>
    </submittedName>
</protein>
<dbReference type="OrthoDB" id="3928741at2"/>
<dbReference type="RefSeq" id="WP_158665486.1">
    <property type="nucleotide sequence ID" value="NZ_CP026923.1"/>
</dbReference>
<feature type="domain" description="GAF" evidence="2">
    <location>
        <begin position="130"/>
        <end position="229"/>
    </location>
</feature>
<dbReference type="Gene3D" id="3.30.450.40">
    <property type="match status" value="1"/>
</dbReference>
<sequence length="483" mass="52770">MVSSHIPRRTAPDGARGPHGATEGSMPGLAQWGERWLASTSRAKDRLGDDTEALGQLRPVIRDSWLRSLGRVDPGSSQPRSVLGRSDLVDYRNAHPLAPVLPIVHRLLLRYTLDQGLIVALGDDAGRLLWVDGDAQAMRKADAMGFIEGADWSEESMGTSAPGTALWLRQAVQVRAIEHFSHVVEPWSCSAIPIRDPHSDKVLGVLDITGGDDAVAPATIPLLEATVAAMEAQLELHGPEHSRRLEQWSPPEGNQPHGSVTPKSKSITPRRRARSQPAIAPVLRVLGRDLAVIERPGHPELTLGQKHSEILTLLTLHPHGLSATALSELVYGPGRPNTTIRAEVSRLKTVLHRAGLGLRIESRPYRLHGQLDTDIARVRGFLGRGAHRVALAKYVGPVLPESLAPGIETLRRETHLHLREALMQDASVDVLLDYANLGEVRLDLEVWRACLGLLPAKSPRRTEVMLHIEALESQCNDMQPSTN</sequence>
<accession>A0A2L2BPF7</accession>
<proteinExistence type="predicted"/>
<evidence type="ECO:0000259" key="2">
    <source>
        <dbReference type="Pfam" id="PF01590"/>
    </source>
</evidence>
<feature type="compositionally biased region" description="Polar residues" evidence="1">
    <location>
        <begin position="256"/>
        <end position="267"/>
    </location>
</feature>
<dbReference type="EMBL" id="CP026923">
    <property type="protein sequence ID" value="AVG23545.1"/>
    <property type="molecule type" value="Genomic_DNA"/>
</dbReference>
<name>A0A2L2BPF7_9MICO</name>
<dbReference type="Pfam" id="PF01590">
    <property type="entry name" value="GAF"/>
    <property type="match status" value="1"/>
</dbReference>
<dbReference type="Proteomes" id="UP000243077">
    <property type="component" value="Chromosome"/>
</dbReference>
<dbReference type="InterPro" id="IPR003018">
    <property type="entry name" value="GAF"/>
</dbReference>
<evidence type="ECO:0000313" key="3">
    <source>
        <dbReference type="EMBL" id="AVG23545.1"/>
    </source>
</evidence>
<evidence type="ECO:0000313" key="4">
    <source>
        <dbReference type="Proteomes" id="UP000243077"/>
    </source>
</evidence>
<feature type="region of interest" description="Disordered" evidence="1">
    <location>
        <begin position="1"/>
        <end position="27"/>
    </location>
</feature>
<keyword evidence="4" id="KW-1185">Reference proteome</keyword>
<reference evidence="3 4" key="1">
    <citation type="submission" date="2018-02" db="EMBL/GenBank/DDBJ databases">
        <title>Complete genome of the streamlined marine actinobacterium Pontimonas salivibrio CL-TW6 adapted to coastal planktonic lifestype.</title>
        <authorList>
            <person name="Cho B.C."/>
            <person name="Hardies S.C."/>
            <person name="Jang G.I."/>
            <person name="Hwang C.Y."/>
        </authorList>
    </citation>
    <scope>NUCLEOTIDE SEQUENCE [LARGE SCALE GENOMIC DNA]</scope>
    <source>
        <strain evidence="3 4">CL-TW6</strain>
    </source>
</reference>
<dbReference type="AlphaFoldDB" id="A0A2L2BPF7"/>
<evidence type="ECO:0000256" key="1">
    <source>
        <dbReference type="SAM" id="MobiDB-lite"/>
    </source>
</evidence>
<dbReference type="KEGG" id="psai:C3B54_11557"/>
<organism evidence="3 4">
    <name type="scientific">Pontimonas salivibrio</name>
    <dbReference type="NCBI Taxonomy" id="1159327"/>
    <lineage>
        <taxon>Bacteria</taxon>
        <taxon>Bacillati</taxon>
        <taxon>Actinomycetota</taxon>
        <taxon>Actinomycetes</taxon>
        <taxon>Micrococcales</taxon>
        <taxon>Microbacteriaceae</taxon>
        <taxon>Pontimonas</taxon>
    </lineage>
</organism>
<feature type="region of interest" description="Disordered" evidence="1">
    <location>
        <begin position="239"/>
        <end position="278"/>
    </location>
</feature>
<gene>
    <name evidence="3" type="ORF">C3B54_11557</name>
</gene>